<accession>D8LF40</accession>
<dbReference type="eggNOG" id="ENOG502SFS9">
    <property type="taxonomic scope" value="Eukaryota"/>
</dbReference>
<dbReference type="Gene3D" id="2.60.120.10">
    <property type="entry name" value="Jelly Rolls"/>
    <property type="match status" value="1"/>
</dbReference>
<dbReference type="Gene3D" id="1.20.120.350">
    <property type="entry name" value="Voltage-gated potassium channels. Chain C"/>
    <property type="match status" value="1"/>
</dbReference>
<dbReference type="PANTHER" id="PTHR46726">
    <property type="entry name" value="TWO PORE CHANNEL 3"/>
    <property type="match status" value="1"/>
</dbReference>
<feature type="transmembrane region" description="Helical" evidence="8">
    <location>
        <begin position="136"/>
        <end position="154"/>
    </location>
</feature>
<keyword evidence="11" id="KW-1185">Reference proteome</keyword>
<comment type="subcellular location">
    <subcellularLocation>
        <location evidence="1">Membrane</location>
        <topology evidence="1">Multi-pass membrane protein</topology>
    </subcellularLocation>
</comment>
<dbReference type="OrthoDB" id="10385879at2759"/>
<dbReference type="InParanoid" id="D8LF40"/>
<dbReference type="EMBL" id="FN648007">
    <property type="protein sequence ID" value="CBN78638.2"/>
    <property type="molecule type" value="Genomic_DNA"/>
</dbReference>
<reference evidence="10 11" key="1">
    <citation type="journal article" date="2010" name="Nature">
        <title>The Ectocarpus genome and the independent evolution of multicellularity in brown algae.</title>
        <authorList>
            <person name="Cock J.M."/>
            <person name="Sterck L."/>
            <person name="Rouze P."/>
            <person name="Scornet D."/>
            <person name="Allen A.E."/>
            <person name="Amoutzias G."/>
            <person name="Anthouard V."/>
            <person name="Artiguenave F."/>
            <person name="Aury J.M."/>
            <person name="Badger J.H."/>
            <person name="Beszteri B."/>
            <person name="Billiau K."/>
            <person name="Bonnet E."/>
            <person name="Bothwell J.H."/>
            <person name="Bowler C."/>
            <person name="Boyen C."/>
            <person name="Brownlee C."/>
            <person name="Carrano C.J."/>
            <person name="Charrier B."/>
            <person name="Cho G.Y."/>
            <person name="Coelho S.M."/>
            <person name="Collen J."/>
            <person name="Corre E."/>
            <person name="Da Silva C."/>
            <person name="Delage L."/>
            <person name="Delaroque N."/>
            <person name="Dittami S.M."/>
            <person name="Doulbeau S."/>
            <person name="Elias M."/>
            <person name="Farnham G."/>
            <person name="Gachon C.M."/>
            <person name="Gschloessl B."/>
            <person name="Heesch S."/>
            <person name="Jabbari K."/>
            <person name="Jubin C."/>
            <person name="Kawai H."/>
            <person name="Kimura K."/>
            <person name="Kloareg B."/>
            <person name="Kupper F.C."/>
            <person name="Lang D."/>
            <person name="Le Bail A."/>
            <person name="Leblanc C."/>
            <person name="Lerouge P."/>
            <person name="Lohr M."/>
            <person name="Lopez P.J."/>
            <person name="Martens C."/>
            <person name="Maumus F."/>
            <person name="Michel G."/>
            <person name="Miranda-Saavedra D."/>
            <person name="Morales J."/>
            <person name="Moreau H."/>
            <person name="Motomura T."/>
            <person name="Nagasato C."/>
            <person name="Napoli C.A."/>
            <person name="Nelson D.R."/>
            <person name="Nyvall-Collen P."/>
            <person name="Peters A.F."/>
            <person name="Pommier C."/>
            <person name="Potin P."/>
            <person name="Poulain J."/>
            <person name="Quesneville H."/>
            <person name="Read B."/>
            <person name="Rensing S.A."/>
            <person name="Ritter A."/>
            <person name="Rousvoal S."/>
            <person name="Samanta M."/>
            <person name="Samson G."/>
            <person name="Schroeder D.C."/>
            <person name="Segurens B."/>
            <person name="Strittmatter M."/>
            <person name="Tonon T."/>
            <person name="Tregear J.W."/>
            <person name="Valentin K."/>
            <person name="von Dassow P."/>
            <person name="Yamagishi T."/>
            <person name="Van de Peer Y."/>
            <person name="Wincker P."/>
        </authorList>
    </citation>
    <scope>NUCLEOTIDE SEQUENCE [LARGE SCALE GENOMIC DNA]</scope>
    <source>
        <strain evidence="11">Ec32 / CCAP1310/4</strain>
    </source>
</reference>
<dbReference type="InterPro" id="IPR000595">
    <property type="entry name" value="cNMP-bd_dom"/>
</dbReference>
<proteinExistence type="predicted"/>
<dbReference type="InterPro" id="IPR005821">
    <property type="entry name" value="Ion_trans_dom"/>
</dbReference>
<dbReference type="SUPFAM" id="SSF81324">
    <property type="entry name" value="Voltage-gated potassium channels"/>
    <property type="match status" value="1"/>
</dbReference>
<dbReference type="EMBL" id="FN649741">
    <property type="protein sequence ID" value="CBN78638.2"/>
    <property type="molecule type" value="Genomic_DNA"/>
</dbReference>
<keyword evidence="3 8" id="KW-0812">Transmembrane</keyword>
<evidence type="ECO:0000256" key="2">
    <source>
        <dbReference type="ARBA" id="ARBA00022448"/>
    </source>
</evidence>
<dbReference type="InterPro" id="IPR014710">
    <property type="entry name" value="RmlC-like_jellyroll"/>
</dbReference>
<feature type="domain" description="Cyclic nucleotide-binding" evidence="9">
    <location>
        <begin position="734"/>
        <end position="830"/>
    </location>
</feature>
<dbReference type="Pfam" id="PF00520">
    <property type="entry name" value="Ion_trans"/>
    <property type="match status" value="1"/>
</dbReference>
<dbReference type="InterPro" id="IPR027359">
    <property type="entry name" value="Volt_channel_dom_sf"/>
</dbReference>
<feature type="region of interest" description="Disordered" evidence="7">
    <location>
        <begin position="943"/>
        <end position="965"/>
    </location>
</feature>
<dbReference type="PANTHER" id="PTHR46726:SF2">
    <property type="entry name" value="SH3 DOMAIN-CONTAINING PROTEIN"/>
    <property type="match status" value="1"/>
</dbReference>
<feature type="region of interest" description="Disordered" evidence="7">
    <location>
        <begin position="855"/>
        <end position="931"/>
    </location>
</feature>
<evidence type="ECO:0000256" key="4">
    <source>
        <dbReference type="ARBA" id="ARBA00022989"/>
    </source>
</evidence>
<evidence type="ECO:0000313" key="10">
    <source>
        <dbReference type="EMBL" id="CBN78638.2"/>
    </source>
</evidence>
<evidence type="ECO:0000256" key="5">
    <source>
        <dbReference type="ARBA" id="ARBA00023065"/>
    </source>
</evidence>
<feature type="non-terminal residue" evidence="10">
    <location>
        <position position="1"/>
    </location>
</feature>
<evidence type="ECO:0000313" key="11">
    <source>
        <dbReference type="Proteomes" id="UP000002630"/>
    </source>
</evidence>
<evidence type="ECO:0000256" key="8">
    <source>
        <dbReference type="SAM" id="Phobius"/>
    </source>
</evidence>
<feature type="compositionally biased region" description="Gly residues" evidence="7">
    <location>
        <begin position="887"/>
        <end position="897"/>
    </location>
</feature>
<keyword evidence="4 8" id="KW-1133">Transmembrane helix</keyword>
<dbReference type="SMART" id="SM00100">
    <property type="entry name" value="cNMP"/>
    <property type="match status" value="1"/>
</dbReference>
<feature type="compositionally biased region" description="Polar residues" evidence="7">
    <location>
        <begin position="1"/>
        <end position="25"/>
    </location>
</feature>
<evidence type="ECO:0000256" key="1">
    <source>
        <dbReference type="ARBA" id="ARBA00004141"/>
    </source>
</evidence>
<feature type="transmembrane region" description="Helical" evidence="8">
    <location>
        <begin position="318"/>
        <end position="341"/>
    </location>
</feature>
<dbReference type="Pfam" id="PF00027">
    <property type="entry name" value="cNMP_binding"/>
    <property type="match status" value="1"/>
</dbReference>
<feature type="non-terminal residue" evidence="10">
    <location>
        <position position="965"/>
    </location>
</feature>
<protein>
    <submittedName>
        <fullName evidence="10">Two-pore calcium channel (Partial)</fullName>
    </submittedName>
</protein>
<feature type="compositionally biased region" description="Low complexity" evidence="7">
    <location>
        <begin position="876"/>
        <end position="886"/>
    </location>
</feature>
<organism evidence="10 11">
    <name type="scientific">Ectocarpus siliculosus</name>
    <name type="common">Brown alga</name>
    <name type="synonym">Conferva siliculosa</name>
    <dbReference type="NCBI Taxonomy" id="2880"/>
    <lineage>
        <taxon>Eukaryota</taxon>
        <taxon>Sar</taxon>
        <taxon>Stramenopiles</taxon>
        <taxon>Ochrophyta</taxon>
        <taxon>PX clade</taxon>
        <taxon>Phaeophyceae</taxon>
        <taxon>Ectocarpales</taxon>
        <taxon>Ectocarpaceae</taxon>
        <taxon>Ectocarpus</taxon>
    </lineage>
</organism>
<feature type="compositionally biased region" description="Gly residues" evidence="7">
    <location>
        <begin position="956"/>
        <end position="965"/>
    </location>
</feature>
<feature type="region of interest" description="Disordered" evidence="7">
    <location>
        <begin position="1"/>
        <end position="65"/>
    </location>
</feature>
<dbReference type="InterPro" id="IPR018490">
    <property type="entry name" value="cNMP-bd_dom_sf"/>
</dbReference>
<dbReference type="GO" id="GO:0016020">
    <property type="term" value="C:membrane"/>
    <property type="evidence" value="ECO:0007669"/>
    <property type="project" value="UniProtKB-SubCell"/>
</dbReference>
<name>D8LF40_ECTSI</name>
<dbReference type="Proteomes" id="UP000002630">
    <property type="component" value="Linkage Group LG16"/>
</dbReference>
<keyword evidence="6 8" id="KW-0472">Membrane</keyword>
<evidence type="ECO:0000256" key="7">
    <source>
        <dbReference type="SAM" id="MobiDB-lite"/>
    </source>
</evidence>
<keyword evidence="2" id="KW-0813">Transport</keyword>
<feature type="transmembrane region" description="Helical" evidence="8">
    <location>
        <begin position="166"/>
        <end position="186"/>
    </location>
</feature>
<sequence length="965" mass="105253">MNNNQRPRLQRSASERGTLQRSSSLFGLLGRVPWPTNEDDHYSSSGEDEQYPVAPPSPVVSQEEAKRARKQKLQRLFKQGVSRVVRERAEEMDLMAKKGSLYVMDAFAGRLQHGMAAMSTKPWYIFMAFRLQISAYWMWTIIASSVAHSLLVFLEPRPGRPPEDGVLGPGTLLGLEAAFITVYALDVALKASYMGLKSYVKKPWQKLMVVIVLLLAIDASGVVGVRFARALRPAILSVRTRHIRRFYAVVSQMLPGFLRVCLPVVFFLLLSASYAALSFGRAKSDFEDPSTAGYAIWILMVCADNYEALVHDRSTHPAYVPFIVMVIVVGSMFLLSLLLGVTYDVFIEHTTEQVNQERMKELKGLNVAFATMDPTGTGKLSMVVWERFLLHLMPRTTQQERALYFEIASSFADNLDVLGFMDLRQVLSYSFVNVNAVERQGKRKKWEKMPPRVAWLLEKMEAVLATRWWKHTVAAVVLLDCFILPHSIPHQGPGLMVTRLTMACGAVLLLDQAFQLAEWMHQGAGPGPLKLSGGKSLHTKVAGVGVILHTLVVALLHCPPLLSLVCSLVSFAWDTFSSDSGSLPSEFSGGGGGGGGGGGPEFSVVGAEGLGAAGGAWEGEICGLDEGVFGGGSGLGVFEGGGGRERMCMEVDWEALNEKSRQGVEEQRKADQDLQDSLYEYNQKQRVLRLWGKRVTQGAASLNITRETKVNNGREARRMLGAAGTKSQALTVEELEECQKYAKVDLLRTLRERSREFADGEIIFHRGDQHSTCYFVHKGVVRLEWADGTIETKETGEMFGEEALVVNLATSATAIAEGPVSCVGMDRAKFTEEHGTLENLGMVFLRLQRSGSFYTADAPPSDGSREGSRRSNFNLSVGGRSARVLSGVGGGGGGGGGPAPPKSCRGPSQELFPPTDLELPQRWGNRGTRKTAAAAVAGAGRKNSNQFGFFQQGGFPKRGGGPPGG</sequence>
<feature type="transmembrane region" description="Helical" evidence="8">
    <location>
        <begin position="207"/>
        <end position="228"/>
    </location>
</feature>
<evidence type="ECO:0000256" key="3">
    <source>
        <dbReference type="ARBA" id="ARBA00022692"/>
    </source>
</evidence>
<feature type="compositionally biased region" description="Low complexity" evidence="7">
    <location>
        <begin position="943"/>
        <end position="955"/>
    </location>
</feature>
<dbReference type="GO" id="GO:0005216">
    <property type="term" value="F:monoatomic ion channel activity"/>
    <property type="evidence" value="ECO:0007669"/>
    <property type="project" value="InterPro"/>
</dbReference>
<dbReference type="Gene3D" id="1.10.287.70">
    <property type="match status" value="1"/>
</dbReference>
<evidence type="ECO:0000256" key="6">
    <source>
        <dbReference type="ARBA" id="ARBA00023136"/>
    </source>
</evidence>
<evidence type="ECO:0000259" key="9">
    <source>
        <dbReference type="PROSITE" id="PS50042"/>
    </source>
</evidence>
<dbReference type="SUPFAM" id="SSF51206">
    <property type="entry name" value="cAMP-binding domain-like"/>
    <property type="match status" value="1"/>
</dbReference>
<gene>
    <name evidence="10" type="ORF">Esi_0141_0016</name>
</gene>
<keyword evidence="5" id="KW-0406">Ion transport</keyword>
<feature type="transmembrane region" description="Helical" evidence="8">
    <location>
        <begin position="256"/>
        <end position="277"/>
    </location>
</feature>
<dbReference type="PROSITE" id="PS50042">
    <property type="entry name" value="CNMP_BINDING_3"/>
    <property type="match status" value="1"/>
</dbReference>
<dbReference type="CDD" id="cd00038">
    <property type="entry name" value="CAP_ED"/>
    <property type="match status" value="1"/>
</dbReference>
<dbReference type="AlphaFoldDB" id="D8LF40"/>